<name>A0ABX2ZZQ1_9GAMM</name>
<comment type="subcellular location">
    <subcellularLocation>
        <location evidence="7">Cell membrane</location>
        <topology evidence="7">Peripheral membrane protein</topology>
        <orientation evidence="7">Cytoplasmic side</orientation>
    </subcellularLocation>
    <subcellularLocation>
        <location evidence="7">Bacterial flagellum basal body</location>
    </subcellularLocation>
</comment>
<dbReference type="RefSeq" id="WP_069311890.1">
    <property type="nucleotide sequence ID" value="NZ_MDTU01000001.1"/>
</dbReference>
<comment type="similarity">
    <text evidence="1 7">Belongs to the FliN/MopA/SpaO family.</text>
</comment>
<evidence type="ECO:0000259" key="9">
    <source>
        <dbReference type="Pfam" id="PF01052"/>
    </source>
</evidence>
<dbReference type="SUPFAM" id="SSF101801">
    <property type="entry name" value="Surface presentation of antigens (SPOA)"/>
    <property type="match status" value="1"/>
</dbReference>
<keyword evidence="7" id="KW-0975">Bacterial flagellum</keyword>
<accession>A0ABX2ZZQ1</accession>
<feature type="region of interest" description="Disordered" evidence="8">
    <location>
        <begin position="1"/>
        <end position="29"/>
    </location>
</feature>
<dbReference type="InterPro" id="IPR012826">
    <property type="entry name" value="FliN"/>
</dbReference>
<evidence type="ECO:0000256" key="8">
    <source>
        <dbReference type="SAM" id="MobiDB-lite"/>
    </source>
</evidence>
<sequence length="152" mass="16368">MSDGEGEEGDDISWDEAFEESGDTQSDEDVEAAWGAALEESGDAQSDDELEALNTGFDPIALASEEYPDLEKILDLPVTISMQVGGADISIRNLLQLNQGSVVELDRYAGEPLDVKVNGTLVAHGEVVVVNEKYGIRLTDVISAAERLQKLK</sequence>
<dbReference type="Proteomes" id="UP000094329">
    <property type="component" value="Unassembled WGS sequence"/>
</dbReference>
<evidence type="ECO:0000313" key="11">
    <source>
        <dbReference type="Proteomes" id="UP000094329"/>
    </source>
</evidence>
<keyword evidence="11" id="KW-1185">Reference proteome</keyword>
<keyword evidence="3 7" id="KW-1003">Cell membrane</keyword>
<comment type="caution">
    <text evidence="10">The sequence shown here is derived from an EMBL/GenBank/DDBJ whole genome shotgun (WGS) entry which is preliminary data.</text>
</comment>
<keyword evidence="10" id="KW-0282">Flagellum</keyword>
<feature type="domain" description="Flagellar motor switch protein FliN-like C-terminal" evidence="9">
    <location>
        <begin position="71"/>
        <end position="142"/>
    </location>
</feature>
<dbReference type="PRINTS" id="PR00956">
    <property type="entry name" value="FLGMOTORFLIN"/>
</dbReference>
<proteinExistence type="inferred from homology"/>
<dbReference type="PANTHER" id="PTHR43484:SF1">
    <property type="entry name" value="FLAGELLAR MOTOR SWITCH PROTEIN FLIN"/>
    <property type="match status" value="1"/>
</dbReference>
<dbReference type="InterPro" id="IPR036429">
    <property type="entry name" value="SpoA-like_sf"/>
</dbReference>
<reference evidence="10 11" key="1">
    <citation type="submission" date="2016-08" db="EMBL/GenBank/DDBJ databases">
        <title>Draft genome sequence of Candidatus Piscirickettsia litoralis, from seawater.</title>
        <authorList>
            <person name="Wan X."/>
            <person name="Lee A.J."/>
            <person name="Hou S."/>
            <person name="Donachie S.P."/>
        </authorList>
    </citation>
    <scope>NUCLEOTIDE SEQUENCE [LARGE SCALE GENOMIC DNA]</scope>
    <source>
        <strain evidence="10 11">Y2</strain>
    </source>
</reference>
<evidence type="ECO:0000313" key="10">
    <source>
        <dbReference type="EMBL" id="ODN42091.1"/>
    </source>
</evidence>
<evidence type="ECO:0000256" key="2">
    <source>
        <dbReference type="ARBA" id="ARBA00021897"/>
    </source>
</evidence>
<evidence type="ECO:0000256" key="4">
    <source>
        <dbReference type="ARBA" id="ARBA00022500"/>
    </source>
</evidence>
<organism evidence="10 11">
    <name type="scientific">Piscirickettsia litoralis</name>
    <dbReference type="NCBI Taxonomy" id="1891921"/>
    <lineage>
        <taxon>Bacteria</taxon>
        <taxon>Pseudomonadati</taxon>
        <taxon>Pseudomonadota</taxon>
        <taxon>Gammaproteobacteria</taxon>
        <taxon>Thiotrichales</taxon>
        <taxon>Piscirickettsiaceae</taxon>
        <taxon>Piscirickettsia</taxon>
    </lineage>
</organism>
<evidence type="ECO:0000256" key="7">
    <source>
        <dbReference type="RuleBase" id="RU362074"/>
    </source>
</evidence>
<evidence type="ECO:0000256" key="3">
    <source>
        <dbReference type="ARBA" id="ARBA00022475"/>
    </source>
</evidence>
<gene>
    <name evidence="10" type="ORF">BGC07_02925</name>
</gene>
<dbReference type="Pfam" id="PF01052">
    <property type="entry name" value="FliMN_C"/>
    <property type="match status" value="1"/>
</dbReference>
<dbReference type="InterPro" id="IPR001172">
    <property type="entry name" value="FliN_T3SS_HrcQb"/>
</dbReference>
<dbReference type="NCBIfam" id="TIGR02480">
    <property type="entry name" value="fliN"/>
    <property type="match status" value="1"/>
</dbReference>
<evidence type="ECO:0000256" key="6">
    <source>
        <dbReference type="ARBA" id="ARBA00023136"/>
    </source>
</evidence>
<keyword evidence="4 7" id="KW-0145">Chemotaxis</keyword>
<keyword evidence="10" id="KW-0966">Cell projection</keyword>
<keyword evidence="6 7" id="KW-0472">Membrane</keyword>
<protein>
    <recommendedName>
        <fullName evidence="2 7">Flagellar motor switch protein FliN</fullName>
    </recommendedName>
</protein>
<dbReference type="InterPro" id="IPR001543">
    <property type="entry name" value="FliN-like_C"/>
</dbReference>
<keyword evidence="5 7" id="KW-0283">Flagellar rotation</keyword>
<dbReference type="PANTHER" id="PTHR43484">
    <property type="match status" value="1"/>
</dbReference>
<dbReference type="Gene3D" id="2.30.330.10">
    <property type="entry name" value="SpoA-like"/>
    <property type="match status" value="1"/>
</dbReference>
<evidence type="ECO:0000256" key="5">
    <source>
        <dbReference type="ARBA" id="ARBA00022779"/>
    </source>
</evidence>
<dbReference type="InterPro" id="IPR051469">
    <property type="entry name" value="FliN/MopA/SpaO"/>
</dbReference>
<evidence type="ECO:0000256" key="1">
    <source>
        <dbReference type="ARBA" id="ARBA00009226"/>
    </source>
</evidence>
<dbReference type="EMBL" id="MDTU01000001">
    <property type="protein sequence ID" value="ODN42091.1"/>
    <property type="molecule type" value="Genomic_DNA"/>
</dbReference>
<keyword evidence="10" id="KW-0969">Cilium</keyword>
<comment type="function">
    <text evidence="7">FliN is one of three proteins (FliG, FliN, FliM) that form the rotor-mounted switch complex (C ring), located at the base of the basal body. This complex interacts with the CheY and CheZ chemotaxis proteins, in addition to contacting components of the motor that determine the direction of flagellar rotation.</text>
</comment>